<feature type="transmembrane region" description="Helical" evidence="7">
    <location>
        <begin position="46"/>
        <end position="67"/>
    </location>
</feature>
<keyword evidence="3 7" id="KW-0812">Transmembrane</keyword>
<evidence type="ECO:0000259" key="8">
    <source>
        <dbReference type="Pfam" id="PF01490"/>
    </source>
</evidence>
<feature type="transmembrane region" description="Helical" evidence="7">
    <location>
        <begin position="218"/>
        <end position="235"/>
    </location>
</feature>
<accession>A0AAV1DG61</accession>
<protein>
    <submittedName>
        <fullName evidence="9">OLC1v1005053C1</fullName>
    </submittedName>
</protein>
<keyword evidence="5 7" id="KW-1133">Transmembrane helix</keyword>
<dbReference type="Pfam" id="PF01490">
    <property type="entry name" value="Aa_trans"/>
    <property type="match status" value="2"/>
</dbReference>
<feature type="transmembrane region" description="Helical" evidence="7">
    <location>
        <begin position="21"/>
        <end position="40"/>
    </location>
</feature>
<evidence type="ECO:0000256" key="4">
    <source>
        <dbReference type="ARBA" id="ARBA00022970"/>
    </source>
</evidence>
<feature type="domain" description="Amino acid transporter transmembrane" evidence="8">
    <location>
        <begin position="76"/>
        <end position="244"/>
    </location>
</feature>
<evidence type="ECO:0000313" key="10">
    <source>
        <dbReference type="Proteomes" id="UP001161247"/>
    </source>
</evidence>
<dbReference type="GO" id="GO:0016020">
    <property type="term" value="C:membrane"/>
    <property type="evidence" value="ECO:0007669"/>
    <property type="project" value="UniProtKB-SubCell"/>
</dbReference>
<evidence type="ECO:0000256" key="7">
    <source>
        <dbReference type="SAM" id="Phobius"/>
    </source>
</evidence>
<feature type="transmembrane region" description="Helical" evidence="7">
    <location>
        <begin position="161"/>
        <end position="181"/>
    </location>
</feature>
<keyword evidence="4" id="KW-0029">Amino-acid transport</keyword>
<dbReference type="Proteomes" id="UP001161247">
    <property type="component" value="Chromosome 5"/>
</dbReference>
<dbReference type="EMBL" id="OX459122">
    <property type="protein sequence ID" value="CAI9106005.1"/>
    <property type="molecule type" value="Genomic_DNA"/>
</dbReference>
<evidence type="ECO:0000256" key="6">
    <source>
        <dbReference type="ARBA" id="ARBA00023136"/>
    </source>
</evidence>
<dbReference type="PANTHER" id="PTHR48017">
    <property type="entry name" value="OS05G0424000 PROTEIN-RELATED"/>
    <property type="match status" value="1"/>
</dbReference>
<reference evidence="9" key="1">
    <citation type="submission" date="2023-03" db="EMBL/GenBank/DDBJ databases">
        <authorList>
            <person name="Julca I."/>
        </authorList>
    </citation>
    <scope>NUCLEOTIDE SEQUENCE</scope>
</reference>
<feature type="domain" description="Amino acid transporter transmembrane" evidence="8">
    <location>
        <begin position="9"/>
        <end position="65"/>
    </location>
</feature>
<keyword evidence="6 7" id="KW-0472">Membrane</keyword>
<keyword evidence="2" id="KW-0813">Transport</keyword>
<dbReference type="InterPro" id="IPR013057">
    <property type="entry name" value="AA_transpt_TM"/>
</dbReference>
<sequence length="257" mass="29511">MVAIENSNCFYSSHHRDPCKVSSNLYMIMFGIVQIFFAQIPDFDPTWWLSIVAAEMSFTYSMIGLGLRVGRVAESAFGDLSPGNLLTGFDFYNPYWLVDIANLAIVVHLVGAYQVFSQPFLAFVENIAIDWFPESKLYISQEIEIPLYGFKFPYKLNFFRLIWRTIFVIFTTMISMLMPFFNDVVGILGAIGFWPLTVYFPVQMYIVQMKIQKWSRKWICLQILSVACLIISIAADARSVAGVVTDLKTYKPFKTSY</sequence>
<evidence type="ECO:0000256" key="1">
    <source>
        <dbReference type="ARBA" id="ARBA00004370"/>
    </source>
</evidence>
<evidence type="ECO:0000256" key="2">
    <source>
        <dbReference type="ARBA" id="ARBA00022448"/>
    </source>
</evidence>
<feature type="transmembrane region" description="Helical" evidence="7">
    <location>
        <begin position="187"/>
        <end position="206"/>
    </location>
</feature>
<comment type="subcellular location">
    <subcellularLocation>
        <location evidence="1">Membrane</location>
    </subcellularLocation>
</comment>
<organism evidence="9 10">
    <name type="scientific">Oldenlandia corymbosa var. corymbosa</name>
    <dbReference type="NCBI Taxonomy" id="529605"/>
    <lineage>
        <taxon>Eukaryota</taxon>
        <taxon>Viridiplantae</taxon>
        <taxon>Streptophyta</taxon>
        <taxon>Embryophyta</taxon>
        <taxon>Tracheophyta</taxon>
        <taxon>Spermatophyta</taxon>
        <taxon>Magnoliopsida</taxon>
        <taxon>eudicotyledons</taxon>
        <taxon>Gunneridae</taxon>
        <taxon>Pentapetalae</taxon>
        <taxon>asterids</taxon>
        <taxon>lamiids</taxon>
        <taxon>Gentianales</taxon>
        <taxon>Rubiaceae</taxon>
        <taxon>Rubioideae</taxon>
        <taxon>Spermacoceae</taxon>
        <taxon>Hedyotis-Oldenlandia complex</taxon>
        <taxon>Oldenlandia</taxon>
    </lineage>
</organism>
<evidence type="ECO:0000313" key="9">
    <source>
        <dbReference type="EMBL" id="CAI9106005.1"/>
    </source>
</evidence>
<dbReference type="GO" id="GO:0006865">
    <property type="term" value="P:amino acid transport"/>
    <property type="evidence" value="ECO:0007669"/>
    <property type="project" value="UniProtKB-KW"/>
</dbReference>
<proteinExistence type="predicted"/>
<gene>
    <name evidence="9" type="ORF">OLC1_LOCUS14590</name>
</gene>
<keyword evidence="10" id="KW-1185">Reference proteome</keyword>
<name>A0AAV1DG61_OLDCO</name>
<dbReference type="AlphaFoldDB" id="A0AAV1DG61"/>
<evidence type="ECO:0000256" key="5">
    <source>
        <dbReference type="ARBA" id="ARBA00022989"/>
    </source>
</evidence>
<evidence type="ECO:0000256" key="3">
    <source>
        <dbReference type="ARBA" id="ARBA00022692"/>
    </source>
</evidence>